<feature type="region of interest" description="Disordered" evidence="1">
    <location>
        <begin position="22"/>
        <end position="54"/>
    </location>
</feature>
<reference evidence="3" key="1">
    <citation type="journal article" date="2014" name="Int. J. Syst. Evol. Microbiol.">
        <title>Complete genome sequence of Corynebacterium casei LMG S-19264T (=DSM 44701T), isolated from a smear-ripened cheese.</title>
        <authorList>
            <consortium name="US DOE Joint Genome Institute (JGI-PGF)"/>
            <person name="Walter F."/>
            <person name="Albersmeier A."/>
            <person name="Kalinowski J."/>
            <person name="Ruckert C."/>
        </authorList>
    </citation>
    <scope>NUCLEOTIDE SEQUENCE</scope>
    <source>
        <strain evidence="3">VKM Ac-1069</strain>
    </source>
</reference>
<evidence type="ECO:0000256" key="2">
    <source>
        <dbReference type="SAM" id="SignalP"/>
    </source>
</evidence>
<dbReference type="Proteomes" id="UP001143463">
    <property type="component" value="Unassembled WGS sequence"/>
</dbReference>
<evidence type="ECO:0000313" key="3">
    <source>
        <dbReference type="EMBL" id="GLL14415.1"/>
    </source>
</evidence>
<evidence type="ECO:0000313" key="4">
    <source>
        <dbReference type="Proteomes" id="UP001143463"/>
    </source>
</evidence>
<proteinExistence type="predicted"/>
<gene>
    <name evidence="3" type="ORF">GCM10017577_55620</name>
</gene>
<accession>A0A9W6L7N6</accession>
<feature type="chain" id="PRO_5040799157" evidence="2">
    <location>
        <begin position="25"/>
        <end position="160"/>
    </location>
</feature>
<keyword evidence="2" id="KW-0732">Signal</keyword>
<feature type="signal peptide" evidence="2">
    <location>
        <begin position="1"/>
        <end position="24"/>
    </location>
</feature>
<reference evidence="3" key="2">
    <citation type="submission" date="2023-01" db="EMBL/GenBank/DDBJ databases">
        <authorList>
            <person name="Sun Q."/>
            <person name="Evtushenko L."/>
        </authorList>
    </citation>
    <scope>NUCLEOTIDE SEQUENCE</scope>
    <source>
        <strain evidence="3">VKM Ac-1069</strain>
    </source>
</reference>
<name>A0A9W6L7N6_9PSEU</name>
<organism evidence="3 4">
    <name type="scientific">Pseudonocardia halophobica</name>
    <dbReference type="NCBI Taxonomy" id="29401"/>
    <lineage>
        <taxon>Bacteria</taxon>
        <taxon>Bacillati</taxon>
        <taxon>Actinomycetota</taxon>
        <taxon>Actinomycetes</taxon>
        <taxon>Pseudonocardiales</taxon>
        <taxon>Pseudonocardiaceae</taxon>
        <taxon>Pseudonocardia</taxon>
    </lineage>
</organism>
<protein>
    <submittedName>
        <fullName evidence="3">Uncharacterized protein</fullName>
    </submittedName>
</protein>
<feature type="compositionally biased region" description="Low complexity" evidence="1">
    <location>
        <begin position="33"/>
        <end position="49"/>
    </location>
</feature>
<dbReference type="RefSeq" id="WP_156067663.1">
    <property type="nucleotide sequence ID" value="NZ_BAAAUZ010000007.1"/>
</dbReference>
<comment type="caution">
    <text evidence="3">The sequence shown here is derived from an EMBL/GenBank/DDBJ whole genome shotgun (WGS) entry which is preliminary data.</text>
</comment>
<keyword evidence="4" id="KW-1185">Reference proteome</keyword>
<dbReference type="EMBL" id="BSFQ01000031">
    <property type="protein sequence ID" value="GLL14415.1"/>
    <property type="molecule type" value="Genomic_DNA"/>
</dbReference>
<dbReference type="AlphaFoldDB" id="A0A9W6L7N6"/>
<evidence type="ECO:0000256" key="1">
    <source>
        <dbReference type="SAM" id="MobiDB-lite"/>
    </source>
</evidence>
<sequence>MLLALALSLALSLAVACTAPTPTASPPAPAAPAAPAAQPARPVPTAAPLADDDPAACAQGSCEIRVGGPATIPLPAGTGVAEIRFVAVDAGTVELVAVVPDGQVSTRCSGACTGMRTTTSGGTSSVRLTAGAGAEVAVNDLALDVREASAAAAVLRLTAG</sequence>
<feature type="compositionally biased region" description="Pro residues" evidence="1">
    <location>
        <begin position="23"/>
        <end position="32"/>
    </location>
</feature>